<sequence length="64" mass="7020">MDWSSATSCERSEADDEHPDKGTAKSIAAADKEISFDFFTVIILFISVSLLYTNDPGKGVIYSK</sequence>
<name>A0A8B5Y9L6_BACLI</name>
<comment type="caution">
    <text evidence="3">The sequence shown here is derived from an EMBL/GenBank/DDBJ whole genome shotgun (WGS) entry which is preliminary data.</text>
</comment>
<proteinExistence type="predicted"/>
<dbReference type="EMBL" id="NILC01000027">
    <property type="protein sequence ID" value="TWL24371.1"/>
    <property type="molecule type" value="Genomic_DNA"/>
</dbReference>
<gene>
    <name evidence="3" type="ORF">CHCC16736_1172</name>
</gene>
<evidence type="ECO:0000313" key="3">
    <source>
        <dbReference type="EMBL" id="TWL24371.1"/>
    </source>
</evidence>
<evidence type="ECO:0000256" key="2">
    <source>
        <dbReference type="SAM" id="Phobius"/>
    </source>
</evidence>
<evidence type="ECO:0000256" key="1">
    <source>
        <dbReference type="SAM" id="MobiDB-lite"/>
    </source>
</evidence>
<accession>A0A8B5Y9L6</accession>
<organism evidence="3 4">
    <name type="scientific">Bacillus licheniformis</name>
    <dbReference type="NCBI Taxonomy" id="1402"/>
    <lineage>
        <taxon>Bacteria</taxon>
        <taxon>Bacillati</taxon>
        <taxon>Bacillota</taxon>
        <taxon>Bacilli</taxon>
        <taxon>Bacillales</taxon>
        <taxon>Bacillaceae</taxon>
        <taxon>Bacillus</taxon>
    </lineage>
</organism>
<feature type="region of interest" description="Disordered" evidence="1">
    <location>
        <begin position="1"/>
        <end position="24"/>
    </location>
</feature>
<keyword evidence="2" id="KW-0472">Membrane</keyword>
<feature type="transmembrane region" description="Helical" evidence="2">
    <location>
        <begin position="34"/>
        <end position="52"/>
    </location>
</feature>
<keyword evidence="2" id="KW-1133">Transmembrane helix</keyword>
<dbReference type="AlphaFoldDB" id="A0A8B5Y9L6"/>
<dbReference type="Proteomes" id="UP000435910">
    <property type="component" value="Unassembled WGS sequence"/>
</dbReference>
<keyword evidence="2" id="KW-0812">Transmembrane</keyword>
<reference evidence="3 4" key="1">
    <citation type="submission" date="2019-06" db="EMBL/GenBank/DDBJ databases">
        <title>Genome sequence analysis of &gt;100 Bacillus licheniformis strains suggests intrinsic resistance to this species.</title>
        <authorList>
            <person name="Wels M."/>
            <person name="Siezen R.J."/>
            <person name="Johansen E."/>
            <person name="Stuer-Lauridsen B."/>
            <person name="Bjerre K."/>
            <person name="Nielsen B.K.K."/>
        </authorList>
    </citation>
    <scope>NUCLEOTIDE SEQUENCE [LARGE SCALE GENOMIC DNA]</scope>
    <source>
        <strain evidence="3 4">BAC-16736</strain>
    </source>
</reference>
<protein>
    <submittedName>
        <fullName evidence="3">Uncharacterized protein</fullName>
    </submittedName>
</protein>
<evidence type="ECO:0000313" key="4">
    <source>
        <dbReference type="Proteomes" id="UP000435910"/>
    </source>
</evidence>